<dbReference type="Gene3D" id="3.30.930.10">
    <property type="entry name" value="Bira Bifunctional Protein, Domain 2"/>
    <property type="match status" value="1"/>
</dbReference>
<evidence type="ECO:0000256" key="11">
    <source>
        <dbReference type="ARBA" id="ARBA00023146"/>
    </source>
</evidence>
<evidence type="ECO:0000256" key="13">
    <source>
        <dbReference type="ARBA" id="ARBA00034892"/>
    </source>
</evidence>
<feature type="domain" description="Aminoacyl-transfer RNA synthetases class-II family profile" evidence="17">
    <location>
        <begin position="445"/>
        <end position="698"/>
    </location>
</feature>
<dbReference type="PROSITE" id="PS50862">
    <property type="entry name" value="AA_TRNA_LIGASE_II"/>
    <property type="match status" value="1"/>
</dbReference>
<keyword evidence="20" id="KW-1185">Reference proteome</keyword>
<evidence type="ECO:0000256" key="4">
    <source>
        <dbReference type="ARBA" id="ARBA00022598"/>
    </source>
</evidence>
<gene>
    <name evidence="19" type="primary">DIA4</name>
    <name evidence="19" type="ORF">LTR24_003053</name>
</gene>
<evidence type="ECO:0000256" key="2">
    <source>
        <dbReference type="ARBA" id="ARBA00012840"/>
    </source>
</evidence>
<evidence type="ECO:0000256" key="16">
    <source>
        <dbReference type="SAM" id="Phobius"/>
    </source>
</evidence>
<evidence type="ECO:0000256" key="10">
    <source>
        <dbReference type="ARBA" id="ARBA00023136"/>
    </source>
</evidence>
<keyword evidence="9 16" id="KW-1133">Transmembrane helix</keyword>
<dbReference type="SUPFAM" id="SSF46589">
    <property type="entry name" value="tRNA-binding arm"/>
    <property type="match status" value="1"/>
</dbReference>
<dbReference type="InterPro" id="IPR006593">
    <property type="entry name" value="Cyt_b561/ferric_Rdtase_TM"/>
</dbReference>
<keyword evidence="5 16" id="KW-0812">Transmembrane</keyword>
<keyword evidence="7" id="KW-0067">ATP-binding</keyword>
<dbReference type="EMBL" id="JAVRRG010000027">
    <property type="protein sequence ID" value="KAK5095582.1"/>
    <property type="molecule type" value="Genomic_DNA"/>
</dbReference>
<name>A0ABR0KHV2_9EURO</name>
<keyword evidence="11" id="KW-0030">Aminoacyl-tRNA synthetase</keyword>
<dbReference type="PRINTS" id="PR00981">
    <property type="entry name" value="TRNASYNTHSER"/>
</dbReference>
<dbReference type="NCBIfam" id="TIGR00414">
    <property type="entry name" value="serS"/>
    <property type="match status" value="1"/>
</dbReference>
<comment type="caution">
    <text evidence="19">The sequence shown here is derived from an EMBL/GenBank/DDBJ whole genome shotgun (WGS) entry which is preliminary data.</text>
</comment>
<evidence type="ECO:0000313" key="19">
    <source>
        <dbReference type="EMBL" id="KAK5095582.1"/>
    </source>
</evidence>
<reference evidence="19 20" key="1">
    <citation type="submission" date="2023-08" db="EMBL/GenBank/DDBJ databases">
        <title>Black Yeasts Isolated from many extreme environments.</title>
        <authorList>
            <person name="Coleine C."/>
            <person name="Stajich J.E."/>
            <person name="Selbmann L."/>
        </authorList>
    </citation>
    <scope>NUCLEOTIDE SEQUENCE [LARGE SCALE GENOMIC DNA]</scope>
    <source>
        <strain evidence="19 20">CCFEE 5885</strain>
    </source>
</reference>
<dbReference type="Pfam" id="PF03188">
    <property type="entry name" value="Cytochrom_B561"/>
    <property type="match status" value="1"/>
</dbReference>
<evidence type="ECO:0000313" key="20">
    <source>
        <dbReference type="Proteomes" id="UP001345013"/>
    </source>
</evidence>
<feature type="region of interest" description="Disordered" evidence="15">
    <location>
        <begin position="1"/>
        <end position="27"/>
    </location>
</feature>
<dbReference type="Proteomes" id="UP001345013">
    <property type="component" value="Unassembled WGS sequence"/>
</dbReference>
<dbReference type="CDD" id="cd08761">
    <property type="entry name" value="Cyt_b561_CYB561D2_like"/>
    <property type="match status" value="1"/>
</dbReference>
<keyword evidence="6" id="KW-0547">Nucleotide-binding</keyword>
<evidence type="ECO:0000256" key="9">
    <source>
        <dbReference type="ARBA" id="ARBA00022989"/>
    </source>
</evidence>
<feature type="transmembrane region" description="Helical" evidence="16">
    <location>
        <begin position="75"/>
        <end position="93"/>
    </location>
</feature>
<evidence type="ECO:0000256" key="7">
    <source>
        <dbReference type="ARBA" id="ARBA00022840"/>
    </source>
</evidence>
<dbReference type="PANTHER" id="PTHR11778">
    <property type="entry name" value="SERYL-TRNA SYNTHETASE"/>
    <property type="match status" value="1"/>
</dbReference>
<dbReference type="Gene3D" id="1.10.287.40">
    <property type="entry name" value="Serine-tRNA synthetase, tRNA binding domain"/>
    <property type="match status" value="1"/>
</dbReference>
<evidence type="ECO:0000256" key="3">
    <source>
        <dbReference type="ARBA" id="ARBA00022448"/>
    </source>
</evidence>
<dbReference type="SUPFAM" id="SSF55681">
    <property type="entry name" value="Class II aaRS and biotin synthetases"/>
    <property type="match status" value="1"/>
</dbReference>
<sequence length="709" mass="78176">MASATGIPENNPARDEEEPLLGRPGDVTQQPEQGFQWNLLTGTATVAQAGAWILTALVWAAVFEADFSFFSYHPLLNSAGILILVQSILLLQPTSTQKQKVQGTYIHSGLNFVALGLLIAGLVVIEMNKASHPKTRFQSIHGRFGLAVYILLFLQFLIGVAQFYFPNVFGSVDNAKAIYKYHRMSGYLIIVLSTITICLATQTGFNENVLHIRLWAVIVASVLVVLGLVPRIKKRKLDANVLHNVRPATAPKQFPDLKGIRSNPELYSSNASLRNYTKHKHGPARIAELSQRVAELNKGLVQPRRELKALEKRLVAARASKKDDEALEIHAAIKSVRKLVDDASAEQEQASEQASVLALALPNLTSSQTPTNDEPKVLEHLNYRPNDPPQAVAGADHSAIGQDLGILDFSSASTTTGWGFYYFLDEAVQLEHALIQYATSVALRRGWKMVTPPSLVYSHIADSCGFQPRDANDEQQIWQIAQAERDVGKPKRSLAATAEIPLAALYADKAIQEEKLPLKLIGTSRCYRAEAGARGVDTKGLYRVHEFTKVEMFAWADSPVGEDLTEAAMARYSTEIFDEMVSIQKEILSTLGLPCRVLEMPTSDLGASAFRKIDIEAFFPSRVSRDEGWGELTSVSICTDYQSRRLNTRIQDRAGSRTRFPHTINGTAMAVPRVMACILENGWRPEEGCVAIPHVLRPFMGGTEKIGPK</sequence>
<dbReference type="SMART" id="SM00665">
    <property type="entry name" value="B561"/>
    <property type="match status" value="1"/>
</dbReference>
<keyword evidence="4 19" id="KW-0436">Ligase</keyword>
<dbReference type="GO" id="GO:0004828">
    <property type="term" value="F:serine-tRNA ligase activity"/>
    <property type="evidence" value="ECO:0007669"/>
    <property type="project" value="UniProtKB-EC"/>
</dbReference>
<evidence type="ECO:0000256" key="5">
    <source>
        <dbReference type="ARBA" id="ARBA00022692"/>
    </source>
</evidence>
<keyword evidence="10 16" id="KW-0472">Membrane</keyword>
<evidence type="ECO:0000256" key="1">
    <source>
        <dbReference type="ARBA" id="ARBA00004370"/>
    </source>
</evidence>
<feature type="transmembrane region" description="Helical" evidence="16">
    <location>
        <begin position="185"/>
        <end position="205"/>
    </location>
</feature>
<dbReference type="InterPro" id="IPR045864">
    <property type="entry name" value="aa-tRNA-synth_II/BPL/LPL"/>
</dbReference>
<dbReference type="InterPro" id="IPR002314">
    <property type="entry name" value="aa-tRNA-synt_IIb"/>
</dbReference>
<comment type="subcellular location">
    <subcellularLocation>
        <location evidence="1">Membrane</location>
    </subcellularLocation>
</comment>
<dbReference type="EC" id="6.1.1.11" evidence="2"/>
<dbReference type="Gene3D" id="1.20.120.1770">
    <property type="match status" value="1"/>
</dbReference>
<evidence type="ECO:0000256" key="15">
    <source>
        <dbReference type="SAM" id="MobiDB-lite"/>
    </source>
</evidence>
<evidence type="ECO:0000259" key="18">
    <source>
        <dbReference type="PROSITE" id="PS50939"/>
    </source>
</evidence>
<evidence type="ECO:0000256" key="14">
    <source>
        <dbReference type="SAM" id="Coils"/>
    </source>
</evidence>
<evidence type="ECO:0000256" key="12">
    <source>
        <dbReference type="ARBA" id="ARBA00031113"/>
    </source>
</evidence>
<evidence type="ECO:0000256" key="8">
    <source>
        <dbReference type="ARBA" id="ARBA00022982"/>
    </source>
</evidence>
<evidence type="ECO:0000259" key="17">
    <source>
        <dbReference type="PROSITE" id="PS50862"/>
    </source>
</evidence>
<dbReference type="InterPro" id="IPR042103">
    <property type="entry name" value="SerRS_1_N_sf"/>
</dbReference>
<dbReference type="PROSITE" id="PS50939">
    <property type="entry name" value="CYTOCHROME_B561"/>
    <property type="match status" value="1"/>
</dbReference>
<proteinExistence type="predicted"/>
<keyword evidence="3" id="KW-0813">Transport</keyword>
<dbReference type="InterPro" id="IPR002317">
    <property type="entry name" value="Ser-tRNA-ligase_type_1"/>
</dbReference>
<feature type="transmembrane region" description="Helical" evidence="16">
    <location>
        <begin position="105"/>
        <end position="125"/>
    </location>
</feature>
<feature type="transmembrane region" description="Helical" evidence="16">
    <location>
        <begin position="212"/>
        <end position="229"/>
    </location>
</feature>
<keyword evidence="14" id="KW-0175">Coiled coil</keyword>
<protein>
    <recommendedName>
        <fullName evidence="2">serine--tRNA ligase</fullName>
        <ecNumber evidence="2">6.1.1.11</ecNumber>
    </recommendedName>
    <alternativeName>
        <fullName evidence="12">Seryl-tRNA synthetase</fullName>
    </alternativeName>
    <alternativeName>
        <fullName evidence="13">Seryl-tRNA(Ser) synthetase</fullName>
    </alternativeName>
</protein>
<feature type="domain" description="Cytochrome b561" evidence="18">
    <location>
        <begin position="37"/>
        <end position="235"/>
    </location>
</feature>
<evidence type="ECO:0000256" key="6">
    <source>
        <dbReference type="ARBA" id="ARBA00022741"/>
    </source>
</evidence>
<feature type="transmembrane region" description="Helical" evidence="16">
    <location>
        <begin position="146"/>
        <end position="165"/>
    </location>
</feature>
<dbReference type="InterPro" id="IPR010978">
    <property type="entry name" value="tRNA-bd_arm"/>
</dbReference>
<feature type="transmembrane region" description="Helical" evidence="16">
    <location>
        <begin position="39"/>
        <end position="63"/>
    </location>
</feature>
<dbReference type="InterPro" id="IPR006195">
    <property type="entry name" value="aa-tRNA-synth_II"/>
</dbReference>
<feature type="coiled-coil region" evidence="14">
    <location>
        <begin position="307"/>
        <end position="353"/>
    </location>
</feature>
<dbReference type="Pfam" id="PF00587">
    <property type="entry name" value="tRNA-synt_2b"/>
    <property type="match status" value="1"/>
</dbReference>
<keyword evidence="8" id="KW-0249">Electron transport</keyword>
<accession>A0ABR0KHV2</accession>
<organism evidence="19 20">
    <name type="scientific">Lithohypha guttulata</name>
    <dbReference type="NCBI Taxonomy" id="1690604"/>
    <lineage>
        <taxon>Eukaryota</taxon>
        <taxon>Fungi</taxon>
        <taxon>Dikarya</taxon>
        <taxon>Ascomycota</taxon>
        <taxon>Pezizomycotina</taxon>
        <taxon>Eurotiomycetes</taxon>
        <taxon>Chaetothyriomycetidae</taxon>
        <taxon>Chaetothyriales</taxon>
        <taxon>Trichomeriaceae</taxon>
        <taxon>Lithohypha</taxon>
    </lineage>
</organism>